<sequence length="212" mass="22976">MPGFPSVSAKVRNKPKGEPTPFNLAFVRSLSGVDTFTSAFVLKLILQPSRSHLWDPRPFLSTFGFFASFSSTPGTFDFFVGFSGIVFVSIKIPSLSESFLLRGLNPSHGLFINPSKVDFSSFCNNSASLFLLLPLVELEAGVFSSYTSLNLPFSTLTSESVTGSSVEDASSFVNSDPCCVISCTTEPFLVTNSFCKLTFGSCGFDLKILLLY</sequence>
<reference evidence="1" key="2">
    <citation type="submission" date="2020-06" db="EMBL/GenBank/DDBJ databases">
        <title>Helianthus annuus Genome sequencing and assembly Release 2.</title>
        <authorList>
            <person name="Gouzy J."/>
            <person name="Langlade N."/>
            <person name="Munos S."/>
        </authorList>
    </citation>
    <scope>NUCLEOTIDE SEQUENCE</scope>
    <source>
        <tissue evidence="1">Leaves</tissue>
    </source>
</reference>
<keyword evidence="2" id="KW-1185">Reference proteome</keyword>
<gene>
    <name evidence="1" type="ORF">HanXRQr2_Chr07g0299211</name>
</gene>
<dbReference type="EMBL" id="MNCJ02000322">
    <property type="protein sequence ID" value="KAF5798970.1"/>
    <property type="molecule type" value="Genomic_DNA"/>
</dbReference>
<organism evidence="1 2">
    <name type="scientific">Helianthus annuus</name>
    <name type="common">Common sunflower</name>
    <dbReference type="NCBI Taxonomy" id="4232"/>
    <lineage>
        <taxon>Eukaryota</taxon>
        <taxon>Viridiplantae</taxon>
        <taxon>Streptophyta</taxon>
        <taxon>Embryophyta</taxon>
        <taxon>Tracheophyta</taxon>
        <taxon>Spermatophyta</taxon>
        <taxon>Magnoliopsida</taxon>
        <taxon>eudicotyledons</taxon>
        <taxon>Gunneridae</taxon>
        <taxon>Pentapetalae</taxon>
        <taxon>asterids</taxon>
        <taxon>campanulids</taxon>
        <taxon>Asterales</taxon>
        <taxon>Asteraceae</taxon>
        <taxon>Asteroideae</taxon>
        <taxon>Heliantheae alliance</taxon>
        <taxon>Heliantheae</taxon>
        <taxon>Helianthus</taxon>
    </lineage>
</organism>
<reference evidence="1" key="1">
    <citation type="journal article" date="2017" name="Nature">
        <title>The sunflower genome provides insights into oil metabolism, flowering and Asterid evolution.</title>
        <authorList>
            <person name="Badouin H."/>
            <person name="Gouzy J."/>
            <person name="Grassa C.J."/>
            <person name="Murat F."/>
            <person name="Staton S.E."/>
            <person name="Cottret L."/>
            <person name="Lelandais-Briere C."/>
            <person name="Owens G.L."/>
            <person name="Carrere S."/>
            <person name="Mayjonade B."/>
            <person name="Legrand L."/>
            <person name="Gill N."/>
            <person name="Kane N.C."/>
            <person name="Bowers J.E."/>
            <person name="Hubner S."/>
            <person name="Bellec A."/>
            <person name="Berard A."/>
            <person name="Berges H."/>
            <person name="Blanchet N."/>
            <person name="Boniface M.C."/>
            <person name="Brunel D."/>
            <person name="Catrice O."/>
            <person name="Chaidir N."/>
            <person name="Claudel C."/>
            <person name="Donnadieu C."/>
            <person name="Faraut T."/>
            <person name="Fievet G."/>
            <person name="Helmstetter N."/>
            <person name="King M."/>
            <person name="Knapp S.J."/>
            <person name="Lai Z."/>
            <person name="Le Paslier M.C."/>
            <person name="Lippi Y."/>
            <person name="Lorenzon L."/>
            <person name="Mandel J.R."/>
            <person name="Marage G."/>
            <person name="Marchand G."/>
            <person name="Marquand E."/>
            <person name="Bret-Mestries E."/>
            <person name="Morien E."/>
            <person name="Nambeesan S."/>
            <person name="Nguyen T."/>
            <person name="Pegot-Espagnet P."/>
            <person name="Pouilly N."/>
            <person name="Raftis F."/>
            <person name="Sallet E."/>
            <person name="Schiex T."/>
            <person name="Thomas J."/>
            <person name="Vandecasteele C."/>
            <person name="Vares D."/>
            <person name="Vear F."/>
            <person name="Vautrin S."/>
            <person name="Crespi M."/>
            <person name="Mangin B."/>
            <person name="Burke J.M."/>
            <person name="Salse J."/>
            <person name="Munos S."/>
            <person name="Vincourt P."/>
            <person name="Rieseberg L.H."/>
            <person name="Langlade N.B."/>
        </authorList>
    </citation>
    <scope>NUCLEOTIDE SEQUENCE</scope>
    <source>
        <tissue evidence="1">Leaves</tissue>
    </source>
</reference>
<name>A0A9K3IM74_HELAN</name>
<evidence type="ECO:0000313" key="2">
    <source>
        <dbReference type="Proteomes" id="UP000215914"/>
    </source>
</evidence>
<proteinExistence type="predicted"/>
<evidence type="ECO:0000313" key="1">
    <source>
        <dbReference type="EMBL" id="KAF5798970.1"/>
    </source>
</evidence>
<dbReference type="Gramene" id="mRNA:HanXRQr2_Chr07g0299211">
    <property type="protein sequence ID" value="mRNA:HanXRQr2_Chr07g0299211"/>
    <property type="gene ID" value="HanXRQr2_Chr07g0299211"/>
</dbReference>
<protein>
    <submittedName>
        <fullName evidence="1">Uncharacterized protein</fullName>
    </submittedName>
</protein>
<dbReference type="AlphaFoldDB" id="A0A9K3IM74"/>
<accession>A0A9K3IM74</accession>
<dbReference type="Proteomes" id="UP000215914">
    <property type="component" value="Unassembled WGS sequence"/>
</dbReference>
<comment type="caution">
    <text evidence="1">The sequence shown here is derived from an EMBL/GenBank/DDBJ whole genome shotgun (WGS) entry which is preliminary data.</text>
</comment>